<evidence type="ECO:0000256" key="2">
    <source>
        <dbReference type="ARBA" id="ARBA00022737"/>
    </source>
</evidence>
<dbReference type="SMART" id="SM00364">
    <property type="entry name" value="LRR_BAC"/>
    <property type="match status" value="7"/>
</dbReference>
<dbReference type="PROSITE" id="PS51450">
    <property type="entry name" value="LRR"/>
    <property type="match status" value="6"/>
</dbReference>
<dbReference type="PANTHER" id="PTHR45752:SF195">
    <property type="entry name" value="LEUCINE-RICH REPEAT (LRR) FAMILY PROTEIN-RELATED"/>
    <property type="match status" value="1"/>
</dbReference>
<reference evidence="4" key="1">
    <citation type="journal article" date="2015" name="Nature">
        <title>Complex archaea that bridge the gap between prokaryotes and eukaryotes.</title>
        <authorList>
            <person name="Spang A."/>
            <person name="Saw J.H."/>
            <person name="Jorgensen S.L."/>
            <person name="Zaremba-Niedzwiedzka K."/>
            <person name="Martijn J."/>
            <person name="Lind A.E."/>
            <person name="van Eijk R."/>
            <person name="Schleper C."/>
            <person name="Guy L."/>
            <person name="Ettema T.J."/>
        </authorList>
    </citation>
    <scope>NUCLEOTIDE SEQUENCE</scope>
</reference>
<accession>A0A0F9GIK2</accession>
<name>A0A0F9GIK2_9ZZZZ</name>
<dbReference type="Pfam" id="PF00560">
    <property type="entry name" value="LRR_1"/>
    <property type="match status" value="2"/>
</dbReference>
<keyword evidence="2" id="KW-0677">Repeat</keyword>
<comment type="caution">
    <text evidence="4">The sequence shown here is derived from an EMBL/GenBank/DDBJ whole genome shotgun (WGS) entry which is preliminary data.</text>
</comment>
<organism evidence="4">
    <name type="scientific">marine sediment metagenome</name>
    <dbReference type="NCBI Taxonomy" id="412755"/>
    <lineage>
        <taxon>unclassified sequences</taxon>
        <taxon>metagenomes</taxon>
        <taxon>ecological metagenomes</taxon>
    </lineage>
</organism>
<dbReference type="PRINTS" id="PR00019">
    <property type="entry name" value="LEURICHRPT"/>
</dbReference>
<sequence length="469" mass="54170">MPVKKEFETKSHAKKEFKINSYITLKLEDGKTNIYVQDRLFNQCKFLLIKIPSCRIDDFDDIGSVDEAADGLNKEMENHKSLVNLEEEFWGHCSNIQAWVEMKYDTRLLHRNLAFPLLKKLTEIGDQNAKHRFKEEIIKRALSGNKSVLEYLSKEKYFEYLNDQEFSTFLADLCERDYLTISLAVNKGFTQREKFSNIIMKKEIIKNILTMKEDRLSYLSDYMKEKDLFSIARKVSLQKLSLKHKNLNELPESIGELTSLTDLDLSNNKLDRLPESIGELVSLRYLDLSNNKLDRLPKSIGELVSLRYLDLSNNKLDRLPESIGKLASLADLDLGSNRFVTLPRLIGELTSLQYLDLSENKFISLPEPIGKLTYLRSLYLNHSSLEEIPLIGRLTSLECLDLTGNKLKQLPESIGNLISLEELNLRFNPLTKLPLSLNNLEHLHSLRIDSQLTKLVPKLVKKRIFTDLD</sequence>
<keyword evidence="1" id="KW-0433">Leucine-rich repeat</keyword>
<dbReference type="InterPro" id="IPR055414">
    <property type="entry name" value="LRR_R13L4/SHOC2-like"/>
</dbReference>
<protein>
    <recommendedName>
        <fullName evidence="3">Disease resistance R13L4/SHOC-2-like LRR domain-containing protein</fullName>
    </recommendedName>
</protein>
<dbReference type="Pfam" id="PF23598">
    <property type="entry name" value="LRR_14"/>
    <property type="match status" value="1"/>
</dbReference>
<dbReference type="Gene3D" id="3.80.10.10">
    <property type="entry name" value="Ribonuclease Inhibitor"/>
    <property type="match status" value="2"/>
</dbReference>
<proteinExistence type="predicted"/>
<feature type="domain" description="Disease resistance R13L4/SHOC-2-like LRR" evidence="3">
    <location>
        <begin position="276"/>
        <end position="380"/>
    </location>
</feature>
<dbReference type="PANTHER" id="PTHR45752">
    <property type="entry name" value="LEUCINE-RICH REPEAT-CONTAINING"/>
    <property type="match status" value="1"/>
</dbReference>
<evidence type="ECO:0000256" key="1">
    <source>
        <dbReference type="ARBA" id="ARBA00022614"/>
    </source>
</evidence>
<dbReference type="InterPro" id="IPR003591">
    <property type="entry name" value="Leu-rich_rpt_typical-subtyp"/>
</dbReference>
<gene>
    <name evidence="4" type="ORF">LCGC14_1822470</name>
</gene>
<dbReference type="InterPro" id="IPR050715">
    <property type="entry name" value="LRR-SigEffector_domain"/>
</dbReference>
<dbReference type="InterPro" id="IPR032675">
    <property type="entry name" value="LRR_dom_sf"/>
</dbReference>
<evidence type="ECO:0000259" key="3">
    <source>
        <dbReference type="Pfam" id="PF23598"/>
    </source>
</evidence>
<dbReference type="SUPFAM" id="SSF52058">
    <property type="entry name" value="L domain-like"/>
    <property type="match status" value="1"/>
</dbReference>
<dbReference type="EMBL" id="LAZR01017869">
    <property type="protein sequence ID" value="KKL98633.1"/>
    <property type="molecule type" value="Genomic_DNA"/>
</dbReference>
<evidence type="ECO:0000313" key="4">
    <source>
        <dbReference type="EMBL" id="KKL98633.1"/>
    </source>
</evidence>
<dbReference type="SMART" id="SM00369">
    <property type="entry name" value="LRR_TYP"/>
    <property type="match status" value="7"/>
</dbReference>
<dbReference type="InterPro" id="IPR001611">
    <property type="entry name" value="Leu-rich_rpt"/>
</dbReference>
<dbReference type="AlphaFoldDB" id="A0A0F9GIK2"/>